<proteinExistence type="predicted"/>
<dbReference type="OrthoDB" id="1305902at2759"/>
<evidence type="ECO:0000313" key="2">
    <source>
        <dbReference type="Proteomes" id="UP000237105"/>
    </source>
</evidence>
<organism evidence="1 2">
    <name type="scientific">Parasponia andersonii</name>
    <name type="common">Sponia andersonii</name>
    <dbReference type="NCBI Taxonomy" id="3476"/>
    <lineage>
        <taxon>Eukaryota</taxon>
        <taxon>Viridiplantae</taxon>
        <taxon>Streptophyta</taxon>
        <taxon>Embryophyta</taxon>
        <taxon>Tracheophyta</taxon>
        <taxon>Spermatophyta</taxon>
        <taxon>Magnoliopsida</taxon>
        <taxon>eudicotyledons</taxon>
        <taxon>Gunneridae</taxon>
        <taxon>Pentapetalae</taxon>
        <taxon>rosids</taxon>
        <taxon>fabids</taxon>
        <taxon>Rosales</taxon>
        <taxon>Cannabaceae</taxon>
        <taxon>Parasponia</taxon>
    </lineage>
</organism>
<evidence type="ECO:0000313" key="1">
    <source>
        <dbReference type="EMBL" id="PON48238.1"/>
    </source>
</evidence>
<protein>
    <submittedName>
        <fullName evidence="1">Uncharacterized protein</fullName>
    </submittedName>
</protein>
<name>A0A2P5BHG5_PARAD</name>
<accession>A0A2P5BHG5</accession>
<comment type="caution">
    <text evidence="1">The sequence shown here is derived from an EMBL/GenBank/DDBJ whole genome shotgun (WGS) entry which is preliminary data.</text>
</comment>
<dbReference type="EMBL" id="JXTB01000280">
    <property type="protein sequence ID" value="PON48238.1"/>
    <property type="molecule type" value="Genomic_DNA"/>
</dbReference>
<gene>
    <name evidence="1" type="ORF">PanWU01x14_238880</name>
</gene>
<dbReference type="AlphaFoldDB" id="A0A2P5BHG5"/>
<reference evidence="2" key="1">
    <citation type="submission" date="2016-06" db="EMBL/GenBank/DDBJ databases">
        <title>Parallel loss of symbiosis genes in relatives of nitrogen-fixing non-legume Parasponia.</title>
        <authorList>
            <person name="Van Velzen R."/>
            <person name="Holmer R."/>
            <person name="Bu F."/>
            <person name="Rutten L."/>
            <person name="Van Zeijl A."/>
            <person name="Liu W."/>
            <person name="Santuari L."/>
            <person name="Cao Q."/>
            <person name="Sharma T."/>
            <person name="Shen D."/>
            <person name="Roswanjaya Y."/>
            <person name="Wardhani T."/>
            <person name="Kalhor M.S."/>
            <person name="Jansen J."/>
            <person name="Van den Hoogen J."/>
            <person name="Gungor B."/>
            <person name="Hartog M."/>
            <person name="Hontelez J."/>
            <person name="Verver J."/>
            <person name="Yang W.-C."/>
            <person name="Schijlen E."/>
            <person name="Repin R."/>
            <person name="Schilthuizen M."/>
            <person name="Schranz E."/>
            <person name="Heidstra R."/>
            <person name="Miyata K."/>
            <person name="Fedorova E."/>
            <person name="Kohlen W."/>
            <person name="Bisseling T."/>
            <person name="Smit S."/>
            <person name="Geurts R."/>
        </authorList>
    </citation>
    <scope>NUCLEOTIDE SEQUENCE [LARGE SCALE GENOMIC DNA]</scope>
    <source>
        <strain evidence="2">cv. WU1-14</strain>
    </source>
</reference>
<sequence>MAANNYQWPSKHVNLRRAASVNELEVISSFITQVSVLTKNLESMMGMIDSMAIHRVYAMQSSAGACEQCFDNLLSSYCPLSMESAHFIGNQNQYQCYNPYSNSYNLRWRNHPNFLWSNQNQQG</sequence>
<keyword evidence="2" id="KW-1185">Reference proteome</keyword>
<dbReference type="Proteomes" id="UP000237105">
    <property type="component" value="Unassembled WGS sequence"/>
</dbReference>